<dbReference type="EC" id="3.2.1.51" evidence="3"/>
<dbReference type="SUPFAM" id="SSF51445">
    <property type="entry name" value="(Trans)glycosidases"/>
    <property type="match status" value="1"/>
</dbReference>
<dbReference type="EMBL" id="FNQY01000006">
    <property type="protein sequence ID" value="SEA02776.1"/>
    <property type="molecule type" value="Genomic_DNA"/>
</dbReference>
<dbReference type="GO" id="GO:0006004">
    <property type="term" value="P:fucose metabolic process"/>
    <property type="evidence" value="ECO:0007669"/>
    <property type="project" value="InterPro"/>
</dbReference>
<dbReference type="GO" id="GO:0016139">
    <property type="term" value="P:glycoside catabolic process"/>
    <property type="evidence" value="ECO:0007669"/>
    <property type="project" value="TreeGrafter"/>
</dbReference>
<dbReference type="GO" id="GO:0005764">
    <property type="term" value="C:lysosome"/>
    <property type="evidence" value="ECO:0007669"/>
    <property type="project" value="TreeGrafter"/>
</dbReference>
<dbReference type="GO" id="GO:0004560">
    <property type="term" value="F:alpha-L-fucosidase activity"/>
    <property type="evidence" value="ECO:0007669"/>
    <property type="project" value="InterPro"/>
</dbReference>
<dbReference type="InterPro" id="IPR017853">
    <property type="entry name" value="GH"/>
</dbReference>
<keyword evidence="6" id="KW-0326">Glycosidase</keyword>
<dbReference type="PIRSF" id="PIRSF001092">
    <property type="entry name" value="Alpha-L-fucosidase"/>
    <property type="match status" value="1"/>
</dbReference>
<evidence type="ECO:0000256" key="5">
    <source>
        <dbReference type="ARBA" id="ARBA00022801"/>
    </source>
</evidence>
<evidence type="ECO:0000313" key="10">
    <source>
        <dbReference type="EMBL" id="SEA02776.1"/>
    </source>
</evidence>
<protein>
    <recommendedName>
        <fullName evidence="3">alpha-L-fucosidase</fullName>
        <ecNumber evidence="3">3.2.1.51</ecNumber>
    </recommendedName>
</protein>
<evidence type="ECO:0000256" key="4">
    <source>
        <dbReference type="ARBA" id="ARBA00022729"/>
    </source>
</evidence>
<gene>
    <name evidence="10" type="ORF">SAMN05192529_106119</name>
</gene>
<sequence>MKKFLILLIMISGLFCSTGFAQFKPYTPAQSNLEARNWFQDNKFGMFIHWGLYSILGDGEWVMNQQNIPIKDYDKLEGFFNPVAFNAHDWVARAKAAGMTYITLVTRHHDGFSMWDTKYSDFNIMHTPYHQDIVKEIADECHKQGLKIFFYYSLLDWRRSDYSYWTGRTGKGTGRTEKGNWQDYIQFMKNQLTELLTHYGKVSGIWFDGYWDQMPEESKDRKDTTFVDWHIQELYTLIHQLQPDCLVGNNHHMTPIPGEDFQMFERDIPGQNAHGLSFQKVSPLPLETCATLNDSWGFTLKDDHYKTLAEFVRLLSGAACSNANLLMNIGPMPNGLFSEPFNQALDSMGTWIKTYGQSIYGTRGGYIGLQKWGGITQKAGKVFLHVLHTEPSPVTLADFPHKKIRSAYLLKDKTPVSVQLNNGTLSFHTPPVSAADPDAVIVLEVE</sequence>
<evidence type="ECO:0000256" key="6">
    <source>
        <dbReference type="ARBA" id="ARBA00023295"/>
    </source>
</evidence>
<dbReference type="PANTHER" id="PTHR10030:SF37">
    <property type="entry name" value="ALPHA-L-FUCOSIDASE-RELATED"/>
    <property type="match status" value="1"/>
</dbReference>
<dbReference type="Proteomes" id="UP000199041">
    <property type="component" value="Unassembled WGS sequence"/>
</dbReference>
<organism evidence="10 11">
    <name type="scientific">Arachidicoccus rhizosphaerae</name>
    <dbReference type="NCBI Taxonomy" id="551991"/>
    <lineage>
        <taxon>Bacteria</taxon>
        <taxon>Pseudomonadati</taxon>
        <taxon>Bacteroidota</taxon>
        <taxon>Chitinophagia</taxon>
        <taxon>Chitinophagales</taxon>
        <taxon>Chitinophagaceae</taxon>
        <taxon>Arachidicoccus</taxon>
    </lineage>
</organism>
<dbReference type="AlphaFoldDB" id="A0A1H3XTS1"/>
<evidence type="ECO:0000256" key="2">
    <source>
        <dbReference type="ARBA" id="ARBA00007951"/>
    </source>
</evidence>
<dbReference type="RefSeq" id="WP_091395701.1">
    <property type="nucleotide sequence ID" value="NZ_FNQY01000006.1"/>
</dbReference>
<evidence type="ECO:0000313" key="11">
    <source>
        <dbReference type="Proteomes" id="UP000199041"/>
    </source>
</evidence>
<dbReference type="InterPro" id="IPR057739">
    <property type="entry name" value="Glyco_hydro_29_N"/>
</dbReference>
<dbReference type="PANTHER" id="PTHR10030">
    <property type="entry name" value="ALPHA-L-FUCOSIDASE"/>
    <property type="match status" value="1"/>
</dbReference>
<comment type="similarity">
    <text evidence="2">Belongs to the glycosyl hydrolase 29 family.</text>
</comment>
<feature type="domain" description="Glycoside hydrolase family 29 N-terminal" evidence="9">
    <location>
        <begin position="24"/>
        <end position="357"/>
    </location>
</feature>
<comment type="function">
    <text evidence="1">Alpha-L-fucosidase is responsible for hydrolyzing the alpha-1,6-linked fucose joined to the reducing-end N-acetylglucosamine of the carbohydrate moieties of glycoproteins.</text>
</comment>
<feature type="signal peptide" evidence="8">
    <location>
        <begin position="1"/>
        <end position="21"/>
    </location>
</feature>
<feature type="chain" id="PRO_5011759635" description="alpha-L-fucosidase" evidence="8">
    <location>
        <begin position="22"/>
        <end position="446"/>
    </location>
</feature>
<keyword evidence="11" id="KW-1185">Reference proteome</keyword>
<dbReference type="STRING" id="551991.SAMN05192529_106119"/>
<proteinExistence type="inferred from homology"/>
<evidence type="ECO:0000259" key="9">
    <source>
        <dbReference type="Pfam" id="PF01120"/>
    </source>
</evidence>
<accession>A0A1H3XTS1</accession>
<evidence type="ECO:0000256" key="3">
    <source>
        <dbReference type="ARBA" id="ARBA00012662"/>
    </source>
</evidence>
<dbReference type="Gene3D" id="3.20.20.80">
    <property type="entry name" value="Glycosidases"/>
    <property type="match status" value="1"/>
</dbReference>
<keyword evidence="5" id="KW-0378">Hydrolase</keyword>
<name>A0A1H3XTS1_9BACT</name>
<dbReference type="OrthoDB" id="107551at2"/>
<dbReference type="Pfam" id="PF01120">
    <property type="entry name" value="Alpha_L_fucos"/>
    <property type="match status" value="1"/>
</dbReference>
<dbReference type="InterPro" id="IPR016286">
    <property type="entry name" value="FUC_metazoa-typ"/>
</dbReference>
<evidence type="ECO:0000256" key="7">
    <source>
        <dbReference type="PIRSR" id="PIRSR001092-1"/>
    </source>
</evidence>
<evidence type="ECO:0000256" key="1">
    <source>
        <dbReference type="ARBA" id="ARBA00004071"/>
    </source>
</evidence>
<evidence type="ECO:0000256" key="8">
    <source>
        <dbReference type="SAM" id="SignalP"/>
    </source>
</evidence>
<feature type="site" description="May be important for catalysis" evidence="7">
    <location>
        <position position="289"/>
    </location>
</feature>
<dbReference type="InterPro" id="IPR000933">
    <property type="entry name" value="Glyco_hydro_29"/>
</dbReference>
<dbReference type="SMART" id="SM00812">
    <property type="entry name" value="Alpha_L_fucos"/>
    <property type="match status" value="1"/>
</dbReference>
<keyword evidence="4 8" id="KW-0732">Signal</keyword>
<reference evidence="10 11" key="1">
    <citation type="submission" date="2016-10" db="EMBL/GenBank/DDBJ databases">
        <authorList>
            <person name="de Groot N.N."/>
        </authorList>
    </citation>
    <scope>NUCLEOTIDE SEQUENCE [LARGE SCALE GENOMIC DNA]</scope>
    <source>
        <strain evidence="10 11">Vu-144</strain>
    </source>
</reference>